<dbReference type="STRING" id="445710.ATSB10_37330"/>
<evidence type="ECO:0000259" key="8">
    <source>
        <dbReference type="Pfam" id="PF02687"/>
    </source>
</evidence>
<dbReference type="AlphaFoldDB" id="A0A160N5D3"/>
<accession>A0A160N5D3</accession>
<evidence type="ECO:0000256" key="1">
    <source>
        <dbReference type="ARBA" id="ARBA00004651"/>
    </source>
</evidence>
<evidence type="ECO:0000313" key="10">
    <source>
        <dbReference type="EMBL" id="AND71187.1"/>
    </source>
</evidence>
<dbReference type="Proteomes" id="UP000077255">
    <property type="component" value="Chromosome"/>
</dbReference>
<evidence type="ECO:0000256" key="6">
    <source>
        <dbReference type="ARBA" id="ARBA00038076"/>
    </source>
</evidence>
<dbReference type="GO" id="GO:0022857">
    <property type="term" value="F:transmembrane transporter activity"/>
    <property type="evidence" value="ECO:0007669"/>
    <property type="project" value="TreeGrafter"/>
</dbReference>
<name>A0A160N5D3_9GAMM</name>
<comment type="similarity">
    <text evidence="6">Belongs to the ABC-4 integral membrane protein family.</text>
</comment>
<feature type="transmembrane region" description="Helical" evidence="7">
    <location>
        <begin position="340"/>
        <end position="361"/>
    </location>
</feature>
<dbReference type="RefSeq" id="WP_063674128.1">
    <property type="nucleotide sequence ID" value="NZ_CP014841.1"/>
</dbReference>
<gene>
    <name evidence="10" type="ORF">ATSB10_37330</name>
</gene>
<dbReference type="PATRIC" id="fig|445710.3.peg.3730"/>
<keyword evidence="5 7" id="KW-0472">Membrane</keyword>
<dbReference type="Pfam" id="PF12704">
    <property type="entry name" value="MacB_PCD"/>
    <property type="match status" value="1"/>
</dbReference>
<dbReference type="Pfam" id="PF02687">
    <property type="entry name" value="FtsX"/>
    <property type="match status" value="1"/>
</dbReference>
<reference evidence="10 11" key="1">
    <citation type="submission" date="2016-02" db="EMBL/GenBank/DDBJ databases">
        <title>Complete genome sequencing and analysis of ATSB10, Dyella thiooxydans isolated from rhizosphere soil of sunflower (Helianthus annuus L.).</title>
        <authorList>
            <person name="Lee Y."/>
            <person name="Hwangbo K."/>
            <person name="Chung H."/>
            <person name="Yoo J."/>
            <person name="Kim K.Y."/>
            <person name="Sa T.M."/>
            <person name="Um Y."/>
            <person name="Madhaiyan M."/>
        </authorList>
    </citation>
    <scope>NUCLEOTIDE SEQUENCE [LARGE SCALE GENOMIC DNA]</scope>
    <source>
        <strain evidence="10 11">ATSB10</strain>
    </source>
</reference>
<feature type="domain" description="MacB-like periplasmic core" evidence="9">
    <location>
        <begin position="56"/>
        <end position="242"/>
    </location>
</feature>
<keyword evidence="4 7" id="KW-1133">Transmembrane helix</keyword>
<evidence type="ECO:0000313" key="11">
    <source>
        <dbReference type="Proteomes" id="UP000077255"/>
    </source>
</evidence>
<keyword evidence="3 7" id="KW-0812">Transmembrane</keyword>
<sequence length="409" mass="44256">MDIRPILASLRRHRIPAMLIVLEIALACAVLCNAVFMISQRVASIHLPNAIDEAGIAEVTLNGTDPELAGSDIPRNLAALRGLPGVQAAAVVSTLPLSQNNWGWGFSTKPEDALTNRDSRNVSMYFLGSGGDAALGLQLRGGRFFNDGDYADSHFDKSPLPETHVVLVTRSLAEKMWPGQPAVGKTMYSMPHYYTVVGVVADVLRPYIGDVNSPANYDAAFFPMSAAGSKGALSHYVVRGAPRDRDRLVREAEQKLADLNPGGVAHGRSYAEIRRGYFADMSSMAWMLVLVCVVMLAVTAFGIVGLTSFWVNQRRRQIGIRRAVGASRAHILQYFQTENFLLSTGGVALGMALAFGINVYLMHRYEMARMPWFYLPAGAIALWLIGQASVLGPALRAAAVPPVVATRSA</sequence>
<organism evidence="10 11">
    <name type="scientific">Dyella thiooxydans</name>
    <dbReference type="NCBI Taxonomy" id="445710"/>
    <lineage>
        <taxon>Bacteria</taxon>
        <taxon>Pseudomonadati</taxon>
        <taxon>Pseudomonadota</taxon>
        <taxon>Gammaproteobacteria</taxon>
        <taxon>Lysobacterales</taxon>
        <taxon>Rhodanobacteraceae</taxon>
        <taxon>Dyella</taxon>
    </lineage>
</organism>
<evidence type="ECO:0000256" key="4">
    <source>
        <dbReference type="ARBA" id="ARBA00022989"/>
    </source>
</evidence>
<feature type="transmembrane region" description="Helical" evidence="7">
    <location>
        <begin position="373"/>
        <end position="395"/>
    </location>
</feature>
<evidence type="ECO:0000256" key="2">
    <source>
        <dbReference type="ARBA" id="ARBA00022475"/>
    </source>
</evidence>
<dbReference type="InterPro" id="IPR003838">
    <property type="entry name" value="ABC3_permease_C"/>
</dbReference>
<comment type="subcellular location">
    <subcellularLocation>
        <location evidence="1">Cell membrane</location>
        <topology evidence="1">Multi-pass membrane protein</topology>
    </subcellularLocation>
</comment>
<evidence type="ECO:0000256" key="5">
    <source>
        <dbReference type="ARBA" id="ARBA00023136"/>
    </source>
</evidence>
<feature type="domain" description="ABC3 transporter permease C-terminal" evidence="8">
    <location>
        <begin position="291"/>
        <end position="401"/>
    </location>
</feature>
<evidence type="ECO:0000256" key="3">
    <source>
        <dbReference type="ARBA" id="ARBA00022692"/>
    </source>
</evidence>
<dbReference type="InterPro" id="IPR050250">
    <property type="entry name" value="Macrolide_Exporter_MacB"/>
</dbReference>
<dbReference type="PANTHER" id="PTHR30572">
    <property type="entry name" value="MEMBRANE COMPONENT OF TRANSPORTER-RELATED"/>
    <property type="match status" value="1"/>
</dbReference>
<protein>
    <recommendedName>
        <fullName evidence="12">ABC transporter permease</fullName>
    </recommendedName>
</protein>
<evidence type="ECO:0000256" key="7">
    <source>
        <dbReference type="SAM" id="Phobius"/>
    </source>
</evidence>
<feature type="transmembrane region" description="Helical" evidence="7">
    <location>
        <begin position="284"/>
        <end position="311"/>
    </location>
</feature>
<dbReference type="PANTHER" id="PTHR30572:SF4">
    <property type="entry name" value="ABC TRANSPORTER PERMEASE YTRF"/>
    <property type="match status" value="1"/>
</dbReference>
<dbReference type="InterPro" id="IPR025857">
    <property type="entry name" value="MacB_PCD"/>
</dbReference>
<dbReference type="EMBL" id="CP014841">
    <property type="protein sequence ID" value="AND71187.1"/>
    <property type="molecule type" value="Genomic_DNA"/>
</dbReference>
<evidence type="ECO:0000259" key="9">
    <source>
        <dbReference type="Pfam" id="PF12704"/>
    </source>
</evidence>
<dbReference type="OrthoDB" id="9770036at2"/>
<dbReference type="KEGG" id="dtx:ATSB10_37330"/>
<keyword evidence="2" id="KW-1003">Cell membrane</keyword>
<proteinExistence type="inferred from homology"/>
<feature type="transmembrane region" description="Helical" evidence="7">
    <location>
        <begin position="15"/>
        <end position="38"/>
    </location>
</feature>
<evidence type="ECO:0008006" key="12">
    <source>
        <dbReference type="Google" id="ProtNLM"/>
    </source>
</evidence>
<keyword evidence="11" id="KW-1185">Reference proteome</keyword>
<dbReference type="GO" id="GO:0005886">
    <property type="term" value="C:plasma membrane"/>
    <property type="evidence" value="ECO:0007669"/>
    <property type="project" value="UniProtKB-SubCell"/>
</dbReference>